<evidence type="ECO:0000313" key="2">
    <source>
        <dbReference type="EMBL" id="KAK3208260.1"/>
    </source>
</evidence>
<evidence type="ECO:0000256" key="1">
    <source>
        <dbReference type="SAM" id="MobiDB-lite"/>
    </source>
</evidence>
<feature type="compositionally biased region" description="Polar residues" evidence="1">
    <location>
        <begin position="312"/>
        <end position="328"/>
    </location>
</feature>
<dbReference type="Proteomes" id="UP001280581">
    <property type="component" value="Unassembled WGS sequence"/>
</dbReference>
<organism evidence="2 3">
    <name type="scientific">Pseudopithomyces chartarum</name>
    <dbReference type="NCBI Taxonomy" id="1892770"/>
    <lineage>
        <taxon>Eukaryota</taxon>
        <taxon>Fungi</taxon>
        <taxon>Dikarya</taxon>
        <taxon>Ascomycota</taxon>
        <taxon>Pezizomycotina</taxon>
        <taxon>Dothideomycetes</taxon>
        <taxon>Pleosporomycetidae</taxon>
        <taxon>Pleosporales</taxon>
        <taxon>Massarineae</taxon>
        <taxon>Didymosphaeriaceae</taxon>
        <taxon>Pseudopithomyces</taxon>
    </lineage>
</organism>
<protein>
    <recommendedName>
        <fullName evidence="4">DUF2406 domain-containing protein</fullName>
    </recommendedName>
</protein>
<dbReference type="PANTHER" id="PTHR28186">
    <property type="entry name" value="MEIOTICALLY UP-REGULATED GENE 9 PROTEIN"/>
    <property type="match status" value="1"/>
</dbReference>
<feature type="region of interest" description="Disordered" evidence="1">
    <location>
        <begin position="1"/>
        <end position="124"/>
    </location>
</feature>
<dbReference type="Pfam" id="PF10295">
    <property type="entry name" value="DUF2406"/>
    <property type="match status" value="1"/>
</dbReference>
<evidence type="ECO:0000313" key="3">
    <source>
        <dbReference type="Proteomes" id="UP001280581"/>
    </source>
</evidence>
<comment type="caution">
    <text evidence="2">The sequence shown here is derived from an EMBL/GenBank/DDBJ whole genome shotgun (WGS) entry which is preliminary data.</text>
</comment>
<reference evidence="2 3" key="1">
    <citation type="submission" date="2021-02" db="EMBL/GenBank/DDBJ databases">
        <title>Genome assembly of Pseudopithomyces chartarum.</title>
        <authorList>
            <person name="Jauregui R."/>
            <person name="Singh J."/>
            <person name="Voisey C."/>
        </authorList>
    </citation>
    <scope>NUCLEOTIDE SEQUENCE [LARGE SCALE GENOMIC DNA]</scope>
    <source>
        <strain evidence="2 3">AGR01</strain>
    </source>
</reference>
<dbReference type="EMBL" id="WVTA01000007">
    <property type="protein sequence ID" value="KAK3208260.1"/>
    <property type="molecule type" value="Genomic_DNA"/>
</dbReference>
<feature type="compositionally biased region" description="Basic residues" evidence="1">
    <location>
        <begin position="381"/>
        <end position="390"/>
    </location>
</feature>
<accession>A0AAN6LZL3</accession>
<dbReference type="AlphaFoldDB" id="A0AAN6LZL3"/>
<feature type="region of interest" description="Disordered" evidence="1">
    <location>
        <begin position="164"/>
        <end position="390"/>
    </location>
</feature>
<keyword evidence="3" id="KW-1185">Reference proteome</keyword>
<evidence type="ECO:0008006" key="4">
    <source>
        <dbReference type="Google" id="ProtNLM"/>
    </source>
</evidence>
<sequence length="390" mass="42437">MSVAMEHRPQQQQQHQLPHEGRPRSKSTFSFKSHHSHGSDSNRLDKKTSESGHARKASDTYKPHLNTTGKADPNAAMNESQPIAAALEKPTLQSLRSFQHTDKDGNPIAEPDLSNPTRSRWERPLDTIRSFEAAIDSEYRRRASTMRESSADVMSGYNSRRSSYYGGGGHYEQGRYSQASGHYNNRQSARESYLENGHGMGGPVGGMGGPPRTRYNRMQSDPGWNRYSHGNGGGNGGGNGVYPVQGYQQSRDTVNTNGSNGSHSDPYSGGPSSENSSIERATGAAKPDAAEQYGFSGFGGGPILEEYHNGMGPSQNNGYAVQRPNGTLNYGAPPAVPMKQGPSPPPVQANKPIKLTKSNDAQAGGENRPAVQRQGTDKRKSWFKRRFSKD</sequence>
<proteinExistence type="predicted"/>
<feature type="compositionally biased region" description="Basic and acidic residues" evidence="1">
    <location>
        <begin position="37"/>
        <end position="62"/>
    </location>
</feature>
<dbReference type="InterPro" id="IPR018809">
    <property type="entry name" value="DUF2406"/>
</dbReference>
<feature type="compositionally biased region" description="Gly residues" evidence="1">
    <location>
        <begin position="230"/>
        <end position="240"/>
    </location>
</feature>
<feature type="compositionally biased region" description="Gly residues" evidence="1">
    <location>
        <begin position="198"/>
        <end position="209"/>
    </location>
</feature>
<feature type="compositionally biased region" description="Polar residues" evidence="1">
    <location>
        <begin position="246"/>
        <end position="279"/>
    </location>
</feature>
<gene>
    <name evidence="2" type="ORF">GRF29_77g166592</name>
</gene>
<feature type="compositionally biased region" description="Polar residues" evidence="1">
    <location>
        <begin position="178"/>
        <end position="187"/>
    </location>
</feature>
<dbReference type="PANTHER" id="PTHR28186:SF1">
    <property type="entry name" value="MEIOTICALLY UP-REGULATED GENE 9 PROTEIN"/>
    <property type="match status" value="1"/>
</dbReference>
<name>A0AAN6LZL3_9PLEO</name>